<dbReference type="PROSITE" id="PS50043">
    <property type="entry name" value="HTH_LUXR_2"/>
    <property type="match status" value="1"/>
</dbReference>
<dbReference type="Pfam" id="PF00196">
    <property type="entry name" value="GerE"/>
    <property type="match status" value="1"/>
</dbReference>
<proteinExistence type="predicted"/>
<organism evidence="5 6">
    <name type="scientific">Nocardia neocaledoniensis</name>
    <dbReference type="NCBI Taxonomy" id="236511"/>
    <lineage>
        <taxon>Bacteria</taxon>
        <taxon>Bacillati</taxon>
        <taxon>Actinomycetota</taxon>
        <taxon>Actinomycetes</taxon>
        <taxon>Mycobacteriales</taxon>
        <taxon>Nocardiaceae</taxon>
        <taxon>Nocardia</taxon>
    </lineage>
</organism>
<dbReference type="InterPro" id="IPR036388">
    <property type="entry name" value="WH-like_DNA-bd_sf"/>
</dbReference>
<keyword evidence="3" id="KW-0804">Transcription</keyword>
<dbReference type="Proteomes" id="UP000246410">
    <property type="component" value="Unassembled WGS sequence"/>
</dbReference>
<evidence type="ECO:0000313" key="5">
    <source>
        <dbReference type="EMBL" id="PWV69006.1"/>
    </source>
</evidence>
<gene>
    <name evidence="5" type="ORF">DFR69_116130</name>
</gene>
<sequence length="364" mass="39243">MGSASNQCSVAELNATIAEIAEHADAVLDRDPAAHQLDPGGESLGALWDLVTTHALCDTEAAGSSPTRLAELIGLLDRIRAAESMQARLRLANRTQRLSKVHAALSELSAVTSVDSLLTRIPEATCRLGFDRALVSTVDGAWRLHTMHVVRDPQWAADIVAVGREDPPILDHGLVENDTVVDARAVLVHQVQDNPRVNRPLAAITKSSSYGIAPLLVDGEVVGLVHGDCYHQQRVLDDVDQLLLSTFAQGVSQQLARVSMLEGMAAIRAQLEGLGRWSTPGHSVTRSIAVSRDDDEVLTRREVQIVRLLAEGDSNARIARKLTISEGTVKTHITRVLRKLGAANRAEAVSIWLRNSDPSGSLRA</sequence>
<dbReference type="SUPFAM" id="SSF55781">
    <property type="entry name" value="GAF domain-like"/>
    <property type="match status" value="1"/>
</dbReference>
<evidence type="ECO:0000313" key="6">
    <source>
        <dbReference type="Proteomes" id="UP000246410"/>
    </source>
</evidence>
<dbReference type="Gene3D" id="1.10.10.10">
    <property type="entry name" value="Winged helix-like DNA-binding domain superfamily/Winged helix DNA-binding domain"/>
    <property type="match status" value="1"/>
</dbReference>
<dbReference type="PANTHER" id="PTHR44688">
    <property type="entry name" value="DNA-BINDING TRANSCRIPTIONAL ACTIVATOR DEVR_DOSR"/>
    <property type="match status" value="1"/>
</dbReference>
<name>A0A317N3N4_9NOCA</name>
<dbReference type="EMBL" id="QGTL01000016">
    <property type="protein sequence ID" value="PWV69006.1"/>
    <property type="molecule type" value="Genomic_DNA"/>
</dbReference>
<dbReference type="InterPro" id="IPR000792">
    <property type="entry name" value="Tscrpt_reg_LuxR_C"/>
</dbReference>
<reference evidence="5 6" key="1">
    <citation type="submission" date="2018-05" db="EMBL/GenBank/DDBJ databases">
        <title>Genomic Encyclopedia of Type Strains, Phase IV (KMG-IV): sequencing the most valuable type-strain genomes for metagenomic binning, comparative biology and taxonomic classification.</title>
        <authorList>
            <person name="Goeker M."/>
        </authorList>
    </citation>
    <scope>NUCLEOTIDE SEQUENCE [LARGE SCALE GENOMIC DNA]</scope>
    <source>
        <strain evidence="5 6">DSM 44717</strain>
    </source>
</reference>
<accession>A0A317N3N4</accession>
<dbReference type="InterPro" id="IPR016032">
    <property type="entry name" value="Sig_transdc_resp-reg_C-effctor"/>
</dbReference>
<keyword evidence="1" id="KW-0805">Transcription regulation</keyword>
<dbReference type="RefSeq" id="WP_110041207.1">
    <property type="nucleotide sequence ID" value="NZ_QGTL01000016.1"/>
</dbReference>
<dbReference type="InterPro" id="IPR003018">
    <property type="entry name" value="GAF"/>
</dbReference>
<evidence type="ECO:0000256" key="1">
    <source>
        <dbReference type="ARBA" id="ARBA00023015"/>
    </source>
</evidence>
<dbReference type="InterPro" id="IPR029016">
    <property type="entry name" value="GAF-like_dom_sf"/>
</dbReference>
<dbReference type="SUPFAM" id="SSF46894">
    <property type="entry name" value="C-terminal effector domain of the bipartite response regulators"/>
    <property type="match status" value="1"/>
</dbReference>
<dbReference type="PROSITE" id="PS00622">
    <property type="entry name" value="HTH_LUXR_1"/>
    <property type="match status" value="1"/>
</dbReference>
<dbReference type="PRINTS" id="PR00038">
    <property type="entry name" value="HTHLUXR"/>
</dbReference>
<evidence type="ECO:0000259" key="4">
    <source>
        <dbReference type="PROSITE" id="PS50043"/>
    </source>
</evidence>
<dbReference type="SMART" id="SM00421">
    <property type="entry name" value="HTH_LUXR"/>
    <property type="match status" value="1"/>
</dbReference>
<protein>
    <submittedName>
        <fullName evidence="5">LuxR family GAF modulated transcriptional regulator</fullName>
    </submittedName>
</protein>
<feature type="domain" description="HTH luxR-type" evidence="4">
    <location>
        <begin position="291"/>
        <end position="356"/>
    </location>
</feature>
<dbReference type="GO" id="GO:0006355">
    <property type="term" value="P:regulation of DNA-templated transcription"/>
    <property type="evidence" value="ECO:0007669"/>
    <property type="project" value="InterPro"/>
</dbReference>
<evidence type="ECO:0000256" key="3">
    <source>
        <dbReference type="ARBA" id="ARBA00023163"/>
    </source>
</evidence>
<dbReference type="GO" id="GO:0003677">
    <property type="term" value="F:DNA binding"/>
    <property type="evidence" value="ECO:0007669"/>
    <property type="project" value="UniProtKB-KW"/>
</dbReference>
<keyword evidence="2" id="KW-0238">DNA-binding</keyword>
<dbReference type="CDD" id="cd06170">
    <property type="entry name" value="LuxR_C_like"/>
    <property type="match status" value="1"/>
</dbReference>
<dbReference type="PANTHER" id="PTHR44688:SF16">
    <property type="entry name" value="DNA-BINDING TRANSCRIPTIONAL ACTIVATOR DEVR_DOSR"/>
    <property type="match status" value="1"/>
</dbReference>
<dbReference type="Pfam" id="PF13185">
    <property type="entry name" value="GAF_2"/>
    <property type="match status" value="1"/>
</dbReference>
<keyword evidence="6" id="KW-1185">Reference proteome</keyword>
<dbReference type="Gene3D" id="3.30.450.40">
    <property type="match status" value="1"/>
</dbReference>
<comment type="caution">
    <text evidence="5">The sequence shown here is derived from an EMBL/GenBank/DDBJ whole genome shotgun (WGS) entry which is preliminary data.</text>
</comment>
<evidence type="ECO:0000256" key="2">
    <source>
        <dbReference type="ARBA" id="ARBA00023125"/>
    </source>
</evidence>
<dbReference type="AlphaFoldDB" id="A0A317N3N4"/>